<sequence length="324" mass="36628">MAKTFVLGGTGLLGFQTIKELLAKGYEVKTIARKEKLMNQLMPEEVEKHLGDINTLSDEEIVELLRDCDSFVYAAGVDERTIPQAPAEKFYYEQNVLPTQRLARLSKRAGVKKFVIHGSYHVEFSEKWQDLNLFETEAYPRTRKLQEEIAFMEGENGMDVMALRLPYIFGTMPGRTPLWKMFLPQVEGKDVVPVLQGGTAMVTVKQVAEATVGALENGEHQKSYALCGENMSYAVFYKIIAEALEQEDTEIKVVPLEQMKPSFQKADEKLAYEGKERAIHAAQTAEMQNRGAYLDPKETMPVLNYQEDDIKEAIIESIKKAVNC</sequence>
<dbReference type="Pfam" id="PF01370">
    <property type="entry name" value="Epimerase"/>
    <property type="match status" value="1"/>
</dbReference>
<organism evidence="2 3">
    <name type="scientific">Virgibacillus halodenitrificans</name>
    <name type="common">Bacillus halodenitrificans</name>
    <dbReference type="NCBI Taxonomy" id="1482"/>
    <lineage>
        <taxon>Bacteria</taxon>
        <taxon>Bacillati</taxon>
        <taxon>Bacillota</taxon>
        <taxon>Bacilli</taxon>
        <taxon>Bacillales</taxon>
        <taxon>Bacillaceae</taxon>
        <taxon>Virgibacillus</taxon>
    </lineage>
</organism>
<dbReference type="SUPFAM" id="SSF51735">
    <property type="entry name" value="NAD(P)-binding Rossmann-fold domains"/>
    <property type="match status" value="1"/>
</dbReference>
<evidence type="ECO:0000313" key="2">
    <source>
        <dbReference type="EMBL" id="APC47902.1"/>
    </source>
</evidence>
<dbReference type="InterPro" id="IPR001509">
    <property type="entry name" value="Epimerase_deHydtase"/>
</dbReference>
<dbReference type="InterPro" id="IPR036291">
    <property type="entry name" value="NAD(P)-bd_dom_sf"/>
</dbReference>
<dbReference type="GO" id="GO:0004029">
    <property type="term" value="F:aldehyde dehydrogenase (NAD+) activity"/>
    <property type="evidence" value="ECO:0007669"/>
    <property type="project" value="TreeGrafter"/>
</dbReference>
<dbReference type="Gene3D" id="3.40.50.720">
    <property type="entry name" value="NAD(P)-binding Rossmann-like Domain"/>
    <property type="match status" value="1"/>
</dbReference>
<evidence type="ECO:0000259" key="1">
    <source>
        <dbReference type="Pfam" id="PF01370"/>
    </source>
</evidence>
<dbReference type="KEGG" id="vhl:BME96_06840"/>
<evidence type="ECO:0000313" key="3">
    <source>
        <dbReference type="Proteomes" id="UP000182945"/>
    </source>
</evidence>
<dbReference type="Proteomes" id="UP000182945">
    <property type="component" value="Chromosome"/>
</dbReference>
<reference evidence="2 3" key="1">
    <citation type="submission" date="2016-11" db="EMBL/GenBank/DDBJ databases">
        <title>Complete genome sequencing of Virgibacillus halodenitrificans PDB-F2.</title>
        <authorList>
            <person name="Sun Z."/>
            <person name="Zhou Y."/>
            <person name="Li H."/>
        </authorList>
    </citation>
    <scope>NUCLEOTIDE SEQUENCE [LARGE SCALE GENOMIC DNA]</scope>
    <source>
        <strain evidence="2 3">PDB-F2</strain>
    </source>
</reference>
<dbReference type="GO" id="GO:0005737">
    <property type="term" value="C:cytoplasm"/>
    <property type="evidence" value="ECO:0007669"/>
    <property type="project" value="TreeGrafter"/>
</dbReference>
<protein>
    <submittedName>
        <fullName evidence="2">Epimerase</fullName>
    </submittedName>
</protein>
<feature type="domain" description="NAD-dependent epimerase/dehydratase" evidence="1">
    <location>
        <begin position="5"/>
        <end position="225"/>
    </location>
</feature>
<dbReference type="PANTHER" id="PTHR48079:SF6">
    <property type="entry name" value="NAD(P)-BINDING DOMAIN-CONTAINING PROTEIN-RELATED"/>
    <property type="match status" value="1"/>
</dbReference>
<dbReference type="InterPro" id="IPR051783">
    <property type="entry name" value="NAD(P)-dependent_oxidoreduct"/>
</dbReference>
<dbReference type="RefSeq" id="WP_071648731.1">
    <property type="nucleotide sequence ID" value="NZ_CP017962.1"/>
</dbReference>
<gene>
    <name evidence="2" type="ORF">BME96_06840</name>
</gene>
<dbReference type="GeneID" id="71514098"/>
<accession>A0AAC9NJV3</accession>
<proteinExistence type="predicted"/>
<name>A0AAC9NJV3_VIRHA</name>
<dbReference type="PANTHER" id="PTHR48079">
    <property type="entry name" value="PROTEIN YEEZ"/>
    <property type="match status" value="1"/>
</dbReference>
<dbReference type="EMBL" id="CP017962">
    <property type="protein sequence ID" value="APC47902.1"/>
    <property type="molecule type" value="Genomic_DNA"/>
</dbReference>
<dbReference type="AlphaFoldDB" id="A0AAC9NJV3"/>